<sequence>MYMQLLKARKQEKNEEYNPAFIAAVQPQGGATFKHEKYVSKGSVYETCLHVYKYPTEPGLFWLNAVMGIQDVIVKLDIASIEKADAKEQIGYSLDEYLNRAQSEKKDGDKKDAVLAYQDMEELFLQISKGHEVMKKVHLRIYVTASTVAELEKKVENIQLYIEGEGFQADVFANEQKLEYQAKFASFDEQDTFRNRRYGQPIPAKGLGLGVPFNALSLKDKGAHYWGETRLGGSVLWNMCYKDKWRKSFDCVVIGKKGAGKSITLNKMSKENIIKGNKIRTFDVNGEHSALALEYDGKVISMDGTGAILNVLEIFKSAVGNDQCYALHDGKVRNFYKQLKPEAKTQELDLLTEELINLYTDWGLWSDDLSTIQITNRAPEDYPIFSDFLAHIQRALYSDIEGEVIKDTLSERKRTSLESIEGTLKTLVKTYGKMFNGHSNLSNIEDEQIVVFDMQNVVDMDSTIFNAQLFNVLYLIWRGMFHTGRPQWLAHLRGELDIRDVEFYIIIIDEAHHTINVKNPDAVKQLKKFSREARKYFAGLVFATQNITDFVPLQHADSDAEAIRDIVSLLEMSEYKMIMEQDPNSLEILRRIFGKQLSASELDAIPLLSQGECILCLSTNKNIRFHIYVSDADLRTYGGNSGAGQEDVA</sequence>
<comment type="caution">
    <text evidence="2">The sequence shown here is derived from an EMBL/GenBank/DDBJ whole genome shotgun (WGS) entry which is preliminary data.</text>
</comment>
<dbReference type="SUPFAM" id="SSF52540">
    <property type="entry name" value="P-loop containing nucleoside triphosphate hydrolases"/>
    <property type="match status" value="1"/>
</dbReference>
<evidence type="ECO:0000313" key="3">
    <source>
        <dbReference type="Proteomes" id="UP000547643"/>
    </source>
</evidence>
<evidence type="ECO:0000313" key="2">
    <source>
        <dbReference type="EMBL" id="MBC2312060.1"/>
    </source>
</evidence>
<dbReference type="EMBL" id="JAARUV010000010">
    <property type="protein sequence ID" value="MBC1780536.1"/>
    <property type="molecule type" value="Genomic_DNA"/>
</dbReference>
<dbReference type="InterPro" id="IPR008571">
    <property type="entry name" value="HerA-like"/>
</dbReference>
<dbReference type="InterPro" id="IPR027417">
    <property type="entry name" value="P-loop_NTPase"/>
</dbReference>
<gene>
    <name evidence="1" type="ORF">HCA46_17060</name>
    <name evidence="2" type="ORF">HCJ81_14295</name>
</gene>
<evidence type="ECO:0000313" key="1">
    <source>
        <dbReference type="EMBL" id="MBC1780536.1"/>
    </source>
</evidence>
<name>A0A7X0ZWY4_9LIST</name>
<protein>
    <submittedName>
        <fullName evidence="2">Type VI secretion protein</fullName>
    </submittedName>
</protein>
<dbReference type="PANTHER" id="PTHR42957">
    <property type="entry name" value="HELICASE MJ1565-RELATED"/>
    <property type="match status" value="1"/>
</dbReference>
<evidence type="ECO:0000313" key="4">
    <source>
        <dbReference type="Proteomes" id="UP000565628"/>
    </source>
</evidence>
<dbReference type="EMBL" id="JAASWV010000023">
    <property type="protein sequence ID" value="MBC2312060.1"/>
    <property type="molecule type" value="Genomic_DNA"/>
</dbReference>
<organism evidence="2 4">
    <name type="scientific">Listeria booriae</name>
    <dbReference type="NCBI Taxonomy" id="1552123"/>
    <lineage>
        <taxon>Bacteria</taxon>
        <taxon>Bacillati</taxon>
        <taxon>Bacillota</taxon>
        <taxon>Bacilli</taxon>
        <taxon>Bacillales</taxon>
        <taxon>Listeriaceae</taxon>
        <taxon>Listeria</taxon>
    </lineage>
</organism>
<proteinExistence type="predicted"/>
<dbReference type="PANTHER" id="PTHR42957:SF1">
    <property type="entry name" value="HELICASE MJ1565-RELATED"/>
    <property type="match status" value="1"/>
</dbReference>
<reference evidence="3 4" key="1">
    <citation type="submission" date="2020-03" db="EMBL/GenBank/DDBJ databases">
        <title>Soil Listeria distribution.</title>
        <authorList>
            <person name="Liao J."/>
            <person name="Wiedmann M."/>
        </authorList>
    </citation>
    <scope>NUCLEOTIDE SEQUENCE [LARGE SCALE GENOMIC DNA]</scope>
    <source>
        <strain evidence="2 4">FSL L7-0039</strain>
        <strain evidence="1 3">FSL L7-1017</strain>
    </source>
</reference>
<dbReference type="Gene3D" id="3.40.50.300">
    <property type="entry name" value="P-loop containing nucleotide triphosphate hydrolases"/>
    <property type="match status" value="1"/>
</dbReference>
<accession>A0A7X0ZWY4</accession>
<dbReference type="AlphaFoldDB" id="A0A7X0ZWY4"/>
<dbReference type="Proteomes" id="UP000547643">
    <property type="component" value="Unassembled WGS sequence"/>
</dbReference>
<dbReference type="Gene3D" id="1.10.8.730">
    <property type="match status" value="1"/>
</dbReference>
<dbReference type="Proteomes" id="UP000565628">
    <property type="component" value="Unassembled WGS sequence"/>
</dbReference>